<organism evidence="3 4">
    <name type="scientific">Arachis hypogaea</name>
    <name type="common">Peanut</name>
    <dbReference type="NCBI Taxonomy" id="3818"/>
    <lineage>
        <taxon>Eukaryota</taxon>
        <taxon>Viridiplantae</taxon>
        <taxon>Streptophyta</taxon>
        <taxon>Embryophyta</taxon>
        <taxon>Tracheophyta</taxon>
        <taxon>Spermatophyta</taxon>
        <taxon>Magnoliopsida</taxon>
        <taxon>eudicotyledons</taxon>
        <taxon>Gunneridae</taxon>
        <taxon>Pentapetalae</taxon>
        <taxon>rosids</taxon>
        <taxon>fabids</taxon>
        <taxon>Fabales</taxon>
        <taxon>Fabaceae</taxon>
        <taxon>Papilionoideae</taxon>
        <taxon>50 kb inversion clade</taxon>
        <taxon>dalbergioids sensu lato</taxon>
        <taxon>Dalbergieae</taxon>
        <taxon>Pterocarpus clade</taxon>
        <taxon>Arachis</taxon>
    </lineage>
</organism>
<comment type="caution">
    <text evidence="3">The sequence shown here is derived from an EMBL/GenBank/DDBJ whole genome shotgun (WGS) entry which is preliminary data.</text>
</comment>
<dbReference type="PANTHER" id="PTHR46033">
    <property type="entry name" value="PROTEIN MAIN-LIKE 2"/>
    <property type="match status" value="1"/>
</dbReference>
<gene>
    <name evidence="3" type="ORF">Ahy_A08g039493</name>
</gene>
<feature type="domain" description="Aminotransferase-like plant mobile" evidence="2">
    <location>
        <begin position="27"/>
        <end position="95"/>
    </location>
</feature>
<dbReference type="GO" id="GO:0010073">
    <property type="term" value="P:meristem maintenance"/>
    <property type="evidence" value="ECO:0007669"/>
    <property type="project" value="InterPro"/>
</dbReference>
<keyword evidence="1" id="KW-1133">Transmembrane helix</keyword>
<dbReference type="EMBL" id="SDMP01000008">
    <property type="protein sequence ID" value="RYR43063.1"/>
    <property type="molecule type" value="Genomic_DNA"/>
</dbReference>
<keyword evidence="1" id="KW-0812">Transmembrane</keyword>
<dbReference type="PANTHER" id="PTHR46033:SF8">
    <property type="entry name" value="PROTEIN MAINTENANCE OF MERISTEMS-LIKE"/>
    <property type="match status" value="1"/>
</dbReference>
<name>A0A445BWG4_ARAHY</name>
<dbReference type="InterPro" id="IPR044824">
    <property type="entry name" value="MAIN-like"/>
</dbReference>
<dbReference type="Proteomes" id="UP000289738">
    <property type="component" value="Chromosome A08"/>
</dbReference>
<protein>
    <recommendedName>
        <fullName evidence="2">Aminotransferase-like plant mobile domain-containing protein</fullName>
    </recommendedName>
</protein>
<keyword evidence="4" id="KW-1185">Reference proteome</keyword>
<dbReference type="InterPro" id="IPR019557">
    <property type="entry name" value="AminoTfrase-like_pln_mobile"/>
</dbReference>
<dbReference type="Pfam" id="PF10536">
    <property type="entry name" value="PMD"/>
    <property type="match status" value="1"/>
</dbReference>
<evidence type="ECO:0000313" key="4">
    <source>
        <dbReference type="Proteomes" id="UP000289738"/>
    </source>
</evidence>
<dbReference type="AlphaFoldDB" id="A0A445BWG4"/>
<sequence>MDRVTRNRPGGPFHERFRVLSADVSEETVCIYARAYIMMLLSTQLFGDKSGNWVHIRWLPFVVRLVDMGSFSWGSAALAWLYRCMCRMANRNVTNFADTQDAIPTKLKQIVLFSFTAANLKDQSPWVPDSPFLLPKSVIASCPISSWTESAPCSWTTCYATVLPATLQNLPKQQSECRSFSNTIVVLGGLFSAVFLSRRVVSFVNLVSISTAAFYFAMMILRSRGSKETLLLLRRRPLLLI</sequence>
<evidence type="ECO:0000259" key="2">
    <source>
        <dbReference type="Pfam" id="PF10536"/>
    </source>
</evidence>
<proteinExistence type="predicted"/>
<evidence type="ECO:0000313" key="3">
    <source>
        <dbReference type="EMBL" id="RYR43063.1"/>
    </source>
</evidence>
<reference evidence="3 4" key="1">
    <citation type="submission" date="2019-01" db="EMBL/GenBank/DDBJ databases">
        <title>Sequencing of cultivated peanut Arachis hypogaea provides insights into genome evolution and oil improvement.</title>
        <authorList>
            <person name="Chen X."/>
        </authorList>
    </citation>
    <scope>NUCLEOTIDE SEQUENCE [LARGE SCALE GENOMIC DNA]</scope>
    <source>
        <strain evidence="4">cv. Fuhuasheng</strain>
        <tissue evidence="3">Leaves</tissue>
    </source>
</reference>
<keyword evidence="1" id="KW-0472">Membrane</keyword>
<accession>A0A445BWG4</accession>
<feature type="transmembrane region" description="Helical" evidence="1">
    <location>
        <begin position="203"/>
        <end position="221"/>
    </location>
</feature>
<evidence type="ECO:0000256" key="1">
    <source>
        <dbReference type="SAM" id="Phobius"/>
    </source>
</evidence>